<evidence type="ECO:0000256" key="7">
    <source>
        <dbReference type="ARBA" id="ARBA00023134"/>
    </source>
</evidence>
<dbReference type="InterPro" id="IPR036144">
    <property type="entry name" value="RibA-like_sf"/>
</dbReference>
<keyword evidence="4 9" id="KW-0547">Nucleotide-binding</keyword>
<evidence type="ECO:0000256" key="1">
    <source>
        <dbReference type="ARBA" id="ARBA00004853"/>
    </source>
</evidence>
<feature type="binding site" evidence="9">
    <location>
        <position position="114"/>
    </location>
    <ligand>
        <name>GTP</name>
        <dbReference type="ChEBI" id="CHEBI:37565"/>
    </ligand>
</feature>
<dbReference type="HAMAP" id="MF_00179">
    <property type="entry name" value="RibA"/>
    <property type="match status" value="1"/>
</dbReference>
<evidence type="ECO:0000259" key="10">
    <source>
        <dbReference type="Pfam" id="PF00925"/>
    </source>
</evidence>
<dbReference type="PANTHER" id="PTHR21327:SF18">
    <property type="entry name" value="3,4-DIHYDROXY-2-BUTANONE 4-PHOSPHATE SYNTHASE"/>
    <property type="match status" value="1"/>
</dbReference>
<sequence length="194" mass="21500">MMKLKLVTSTLLPTPFAEFRLHGFEAPNGKEHVALTLGDITTDEPVLARVHSECLTGDALFSLRCDCGPQLEAAMRKIADLGRGCILYLRQEGRGIGLINKIRAYAEQDKGLDTVEANEILGFLPDMREYDIAAQMFAQLGIQQIRLLTNNPRKLKALTDAGVNVLERVQHRVKTSAHSHRYLATKASKLGHLP</sequence>
<feature type="binding site" evidence="9">
    <location>
        <position position="149"/>
    </location>
    <ligand>
        <name>GTP</name>
        <dbReference type="ChEBI" id="CHEBI:37565"/>
    </ligand>
</feature>
<comment type="catalytic activity">
    <reaction evidence="8 9">
        <text>GTP + 4 H2O = 2,5-diamino-6-hydroxy-4-(5-phosphoribosylamino)-pyrimidine + formate + 2 phosphate + 3 H(+)</text>
        <dbReference type="Rhea" id="RHEA:23704"/>
        <dbReference type="ChEBI" id="CHEBI:15377"/>
        <dbReference type="ChEBI" id="CHEBI:15378"/>
        <dbReference type="ChEBI" id="CHEBI:15740"/>
        <dbReference type="ChEBI" id="CHEBI:37565"/>
        <dbReference type="ChEBI" id="CHEBI:43474"/>
        <dbReference type="ChEBI" id="CHEBI:58614"/>
        <dbReference type="EC" id="3.5.4.25"/>
    </reaction>
</comment>
<feature type="domain" description="GTP cyclohydrolase II" evidence="10">
    <location>
        <begin position="9"/>
        <end position="170"/>
    </location>
</feature>
<dbReference type="NCBIfam" id="TIGR00505">
    <property type="entry name" value="ribA"/>
    <property type="match status" value="1"/>
</dbReference>
<proteinExistence type="inferred from homology"/>
<evidence type="ECO:0000256" key="9">
    <source>
        <dbReference type="HAMAP-Rule" id="MF_00179"/>
    </source>
</evidence>
<accession>A0A1H6MH00</accession>
<dbReference type="GO" id="GO:0005525">
    <property type="term" value="F:GTP binding"/>
    <property type="evidence" value="ECO:0007669"/>
    <property type="project" value="UniProtKB-KW"/>
</dbReference>
<protein>
    <recommendedName>
        <fullName evidence="9">GTP cyclohydrolase-2</fullName>
        <ecNumber evidence="9">3.5.4.25</ecNumber>
    </recommendedName>
    <alternativeName>
        <fullName evidence="9">GTP cyclohydrolase II</fullName>
    </alternativeName>
</protein>
<evidence type="ECO:0000256" key="8">
    <source>
        <dbReference type="ARBA" id="ARBA00049295"/>
    </source>
</evidence>
<keyword evidence="6 9" id="KW-0862">Zinc</keyword>
<dbReference type="NCBIfam" id="NF001591">
    <property type="entry name" value="PRK00393.1"/>
    <property type="match status" value="1"/>
</dbReference>
<feature type="active site" description="Proton acceptor" evidence="9">
    <location>
        <position position="126"/>
    </location>
</feature>
<dbReference type="EC" id="3.5.4.25" evidence="9"/>
<dbReference type="SUPFAM" id="SSF142695">
    <property type="entry name" value="RibA-like"/>
    <property type="match status" value="1"/>
</dbReference>
<comment type="similarity">
    <text evidence="9">Belongs to the GTP cyclohydrolase II family.</text>
</comment>
<comment type="cofactor">
    <cofactor evidence="9">
        <name>Zn(2+)</name>
        <dbReference type="ChEBI" id="CHEBI:29105"/>
    </cofactor>
    <text evidence="9">Binds 1 zinc ion per subunit.</text>
</comment>
<feature type="binding site" evidence="9">
    <location>
        <position position="54"/>
    </location>
    <ligand>
        <name>Zn(2+)</name>
        <dbReference type="ChEBI" id="CHEBI:29105"/>
        <note>catalytic</note>
    </ligand>
</feature>
<dbReference type="FunFam" id="3.40.50.10990:FF:000002">
    <property type="entry name" value="GTP cyclohydrolase-2"/>
    <property type="match status" value="1"/>
</dbReference>
<comment type="function">
    <text evidence="9">Catalyzes the conversion of GTP to 2,5-diamino-6-ribosylamino-4(3H)-pyrimidinone 5'-phosphate (DARP), formate and pyrophosphate.</text>
</comment>
<dbReference type="InterPro" id="IPR000926">
    <property type="entry name" value="RibA"/>
</dbReference>
<keyword evidence="12" id="KW-1185">Reference proteome</keyword>
<organism evidence="11 12">
    <name type="scientific">Rheinheimera pacifica</name>
    <dbReference type="NCBI Taxonomy" id="173990"/>
    <lineage>
        <taxon>Bacteria</taxon>
        <taxon>Pseudomonadati</taxon>
        <taxon>Pseudomonadota</taxon>
        <taxon>Gammaproteobacteria</taxon>
        <taxon>Chromatiales</taxon>
        <taxon>Chromatiaceae</taxon>
        <taxon>Rheinheimera</taxon>
    </lineage>
</organism>
<evidence type="ECO:0000256" key="4">
    <source>
        <dbReference type="ARBA" id="ARBA00022741"/>
    </source>
</evidence>
<keyword evidence="5 9" id="KW-0378">Hydrolase</keyword>
<keyword evidence="2 9" id="KW-0686">Riboflavin biosynthesis</keyword>
<evidence type="ECO:0000256" key="6">
    <source>
        <dbReference type="ARBA" id="ARBA00022833"/>
    </source>
</evidence>
<dbReference type="AlphaFoldDB" id="A0A1H6MH00"/>
<comment type="pathway">
    <text evidence="1 9">Cofactor biosynthesis; riboflavin biosynthesis; 5-amino-6-(D-ribitylamino)uracil from GTP: step 1/4.</text>
</comment>
<feature type="binding site" evidence="9">
    <location>
        <position position="70"/>
    </location>
    <ligand>
        <name>GTP</name>
        <dbReference type="ChEBI" id="CHEBI:37565"/>
    </ligand>
</feature>
<dbReference type="GO" id="GO:0008270">
    <property type="term" value="F:zinc ion binding"/>
    <property type="evidence" value="ECO:0007669"/>
    <property type="project" value="UniProtKB-UniRule"/>
</dbReference>
<feature type="binding site" evidence="9">
    <location>
        <begin position="49"/>
        <end position="53"/>
    </location>
    <ligand>
        <name>GTP</name>
        <dbReference type="ChEBI" id="CHEBI:37565"/>
    </ligand>
</feature>
<keyword evidence="3 9" id="KW-0479">Metal-binding</keyword>
<dbReference type="STRING" id="173990.SAMN05660691_02477"/>
<dbReference type="GO" id="GO:0009231">
    <property type="term" value="P:riboflavin biosynthetic process"/>
    <property type="evidence" value="ECO:0007669"/>
    <property type="project" value="UniProtKB-UniRule"/>
</dbReference>
<evidence type="ECO:0000256" key="5">
    <source>
        <dbReference type="ARBA" id="ARBA00022801"/>
    </source>
</evidence>
<gene>
    <name evidence="9" type="primary">ribA</name>
    <name evidence="11" type="ORF">SAMN05660691_02477</name>
</gene>
<dbReference type="Gene3D" id="3.40.50.10990">
    <property type="entry name" value="GTP cyclohydrolase II"/>
    <property type="match status" value="1"/>
</dbReference>
<feature type="binding site" evidence="9">
    <location>
        <position position="65"/>
    </location>
    <ligand>
        <name>Zn(2+)</name>
        <dbReference type="ChEBI" id="CHEBI:29105"/>
        <note>catalytic</note>
    </ligand>
</feature>
<evidence type="ECO:0000256" key="2">
    <source>
        <dbReference type="ARBA" id="ARBA00022619"/>
    </source>
</evidence>
<evidence type="ECO:0000256" key="3">
    <source>
        <dbReference type="ARBA" id="ARBA00022723"/>
    </source>
</evidence>
<feature type="active site" description="Nucleophile" evidence="9">
    <location>
        <position position="128"/>
    </location>
</feature>
<feature type="binding site" evidence="9">
    <location>
        <position position="154"/>
    </location>
    <ligand>
        <name>GTP</name>
        <dbReference type="ChEBI" id="CHEBI:37565"/>
    </ligand>
</feature>
<dbReference type="GO" id="GO:0003935">
    <property type="term" value="F:GTP cyclohydrolase II activity"/>
    <property type="evidence" value="ECO:0007669"/>
    <property type="project" value="UniProtKB-UniRule"/>
</dbReference>
<dbReference type="CDD" id="cd00641">
    <property type="entry name" value="GTP_cyclohydro2"/>
    <property type="match status" value="1"/>
</dbReference>
<name>A0A1H6MH00_9GAMM</name>
<dbReference type="InterPro" id="IPR032677">
    <property type="entry name" value="GTP_cyclohydro_II"/>
</dbReference>
<dbReference type="PANTHER" id="PTHR21327">
    <property type="entry name" value="GTP CYCLOHYDROLASE II-RELATED"/>
    <property type="match status" value="1"/>
</dbReference>
<evidence type="ECO:0000313" key="11">
    <source>
        <dbReference type="EMBL" id="SEH96887.1"/>
    </source>
</evidence>
<dbReference type="UniPathway" id="UPA00275">
    <property type="reaction ID" value="UER00400"/>
</dbReference>
<feature type="binding site" evidence="9">
    <location>
        <position position="67"/>
    </location>
    <ligand>
        <name>Zn(2+)</name>
        <dbReference type="ChEBI" id="CHEBI:29105"/>
        <note>catalytic</note>
    </ligand>
</feature>
<keyword evidence="7 9" id="KW-0342">GTP-binding</keyword>
<dbReference type="Pfam" id="PF00925">
    <property type="entry name" value="GTP_cyclohydro2"/>
    <property type="match status" value="1"/>
</dbReference>
<reference evidence="12" key="1">
    <citation type="submission" date="2016-10" db="EMBL/GenBank/DDBJ databases">
        <authorList>
            <person name="Varghese N."/>
            <person name="Submissions S."/>
        </authorList>
    </citation>
    <scope>NUCLEOTIDE SEQUENCE [LARGE SCALE GENOMIC DNA]</scope>
    <source>
        <strain evidence="12">DSM 17616</strain>
    </source>
</reference>
<evidence type="ECO:0000313" key="12">
    <source>
        <dbReference type="Proteomes" id="UP000199371"/>
    </source>
</evidence>
<dbReference type="Proteomes" id="UP000199371">
    <property type="component" value="Unassembled WGS sequence"/>
</dbReference>
<feature type="binding site" evidence="9">
    <location>
        <begin position="92"/>
        <end position="94"/>
    </location>
    <ligand>
        <name>GTP</name>
        <dbReference type="ChEBI" id="CHEBI:37565"/>
    </ligand>
</feature>
<dbReference type="EMBL" id="FNXF01000009">
    <property type="protein sequence ID" value="SEH96887.1"/>
    <property type="molecule type" value="Genomic_DNA"/>
</dbReference>
<dbReference type="GO" id="GO:0005829">
    <property type="term" value="C:cytosol"/>
    <property type="evidence" value="ECO:0007669"/>
    <property type="project" value="TreeGrafter"/>
</dbReference>